<evidence type="ECO:0000313" key="1">
    <source>
        <dbReference type="EMBL" id="KAA1073239.1"/>
    </source>
</evidence>
<protein>
    <submittedName>
        <fullName evidence="1">Uncharacterized protein</fullName>
    </submittedName>
</protein>
<keyword evidence="2" id="KW-1185">Reference proteome</keyword>
<dbReference type="EMBL" id="VSWC01000158">
    <property type="protein sequence ID" value="KAA1073239.1"/>
    <property type="molecule type" value="Genomic_DNA"/>
</dbReference>
<accession>A0A5B0MAH6</accession>
<evidence type="ECO:0000313" key="2">
    <source>
        <dbReference type="Proteomes" id="UP000324748"/>
    </source>
</evidence>
<dbReference type="Proteomes" id="UP000324748">
    <property type="component" value="Unassembled WGS sequence"/>
</dbReference>
<gene>
    <name evidence="1" type="ORF">PGT21_005645</name>
</gene>
<organism evidence="1 2">
    <name type="scientific">Puccinia graminis f. sp. tritici</name>
    <dbReference type="NCBI Taxonomy" id="56615"/>
    <lineage>
        <taxon>Eukaryota</taxon>
        <taxon>Fungi</taxon>
        <taxon>Dikarya</taxon>
        <taxon>Basidiomycota</taxon>
        <taxon>Pucciniomycotina</taxon>
        <taxon>Pucciniomycetes</taxon>
        <taxon>Pucciniales</taxon>
        <taxon>Pucciniaceae</taxon>
        <taxon>Puccinia</taxon>
    </lineage>
</organism>
<comment type="caution">
    <text evidence="1">The sequence shown here is derived from an EMBL/GenBank/DDBJ whole genome shotgun (WGS) entry which is preliminary data.</text>
</comment>
<proteinExistence type="predicted"/>
<sequence length="149" mass="16971">MDSTDNFSLGHHWTHHWNTHGLEVTPLRTHITSQYPVKHMSQPSNHLSVMLIHSSWYTHNFPHLFISTAVELLSNKFGPRLAAVFFGIRVISPCSSNLFSKFLANILNSSLRRNAKSSSLGSILDPFLDFIPNHLIDFDLKFSLVDDFP</sequence>
<dbReference type="AlphaFoldDB" id="A0A5B0MAH6"/>
<name>A0A5B0MAH6_PUCGR</name>
<reference evidence="1 2" key="1">
    <citation type="submission" date="2019-05" db="EMBL/GenBank/DDBJ databases">
        <title>Emergence of the Ug99 lineage of the wheat stem rust pathogen through somatic hybridization.</title>
        <authorList>
            <person name="Li F."/>
            <person name="Upadhyaya N.M."/>
            <person name="Sperschneider J."/>
            <person name="Matny O."/>
            <person name="Nguyen-Phuc H."/>
            <person name="Mago R."/>
            <person name="Raley C."/>
            <person name="Miller M.E."/>
            <person name="Silverstein K.A.T."/>
            <person name="Henningsen E."/>
            <person name="Hirsch C.D."/>
            <person name="Visser B."/>
            <person name="Pretorius Z.A."/>
            <person name="Steffenson B.J."/>
            <person name="Schwessinger B."/>
            <person name="Dodds P.N."/>
            <person name="Figueroa M."/>
        </authorList>
    </citation>
    <scope>NUCLEOTIDE SEQUENCE [LARGE SCALE GENOMIC DNA]</scope>
    <source>
        <strain evidence="1">21-0</strain>
    </source>
</reference>